<dbReference type="GO" id="GO:0000978">
    <property type="term" value="F:RNA polymerase II cis-regulatory region sequence-specific DNA binding"/>
    <property type="evidence" value="ECO:0007669"/>
    <property type="project" value="TreeGrafter"/>
</dbReference>
<comment type="subcellular location">
    <subcellularLocation>
        <location evidence="1">Nucleus</location>
    </subcellularLocation>
</comment>
<dbReference type="Gene3D" id="4.10.280.10">
    <property type="entry name" value="Helix-loop-helix DNA-binding domain"/>
    <property type="match status" value="1"/>
</dbReference>
<evidence type="ECO:0000256" key="7">
    <source>
        <dbReference type="SAM" id="MobiDB-lite"/>
    </source>
</evidence>
<accession>A0A4U6SVD7</accession>
<name>A0A4U6SVD7_SETVI</name>
<dbReference type="Gramene" id="TKV91202">
    <property type="protein sequence ID" value="TKV91202"/>
    <property type="gene ID" value="SEVIR_9G078900v2"/>
</dbReference>
<keyword evidence="3" id="KW-0805">Transcription regulation</keyword>
<gene>
    <name evidence="9" type="ORF">SEVIR_9G078900v2</name>
</gene>
<dbReference type="PANTHER" id="PTHR16223">
    <property type="entry name" value="TRANSCRIPTION FACTOR BHLH83-RELATED"/>
    <property type="match status" value="1"/>
</dbReference>
<dbReference type="SMR" id="A0A4U6SVD7"/>
<feature type="compositionally biased region" description="Low complexity" evidence="7">
    <location>
        <begin position="182"/>
        <end position="191"/>
    </location>
</feature>
<dbReference type="OMA" id="QAGHAHD"/>
<evidence type="ECO:0000256" key="2">
    <source>
        <dbReference type="ARBA" id="ARBA00005510"/>
    </source>
</evidence>
<dbReference type="SMART" id="SM00353">
    <property type="entry name" value="HLH"/>
    <property type="match status" value="1"/>
</dbReference>
<evidence type="ECO:0000256" key="4">
    <source>
        <dbReference type="ARBA" id="ARBA00023125"/>
    </source>
</evidence>
<feature type="compositionally biased region" description="Polar residues" evidence="7">
    <location>
        <begin position="223"/>
        <end position="233"/>
    </location>
</feature>
<sequence>MSQAELSTWLESRDAHWCSQYQAAPAPDEESEIVAQFLAAPYPYQNDDGGEEQEQKRQHHKLGEISATSSTYWPDEPGHVSDPGTGACDYWPSNGDASNSNSSGSGAYFDGSGCCYYYLAEPDVSLGINTRTALPCASSIDLNLLGDGEEEGAASLVDTVPPNPSPADHSHTASHRNVGDDSAAARAAVSAPKRKAQAGNDGGDLGRHKKKEKKTASKAAQKCSQESAQSKGSCSADESMPNCSAVNRRSGAHGGNVKARAAKGSATDPQSLYARRRRERINERLKILQKLVPNGTKVDISTMLEEAVHYVRFLQQQIKMLSSDEMWMYAPIAYNGMSLGIDLRISTPQ</sequence>
<evidence type="ECO:0000256" key="5">
    <source>
        <dbReference type="ARBA" id="ARBA00023163"/>
    </source>
</evidence>
<dbReference type="GO" id="GO:0000981">
    <property type="term" value="F:DNA-binding transcription factor activity, RNA polymerase II-specific"/>
    <property type="evidence" value="ECO:0007669"/>
    <property type="project" value="TreeGrafter"/>
</dbReference>
<dbReference type="PANTHER" id="PTHR16223:SF284">
    <property type="entry name" value="BHLH DOMAIN-CONTAINING PROTEIN"/>
    <property type="match status" value="1"/>
</dbReference>
<organism evidence="9 10">
    <name type="scientific">Setaria viridis</name>
    <name type="common">Green bristlegrass</name>
    <name type="synonym">Setaria italica subsp. viridis</name>
    <dbReference type="NCBI Taxonomy" id="4556"/>
    <lineage>
        <taxon>Eukaryota</taxon>
        <taxon>Viridiplantae</taxon>
        <taxon>Streptophyta</taxon>
        <taxon>Embryophyta</taxon>
        <taxon>Tracheophyta</taxon>
        <taxon>Spermatophyta</taxon>
        <taxon>Magnoliopsida</taxon>
        <taxon>Liliopsida</taxon>
        <taxon>Poales</taxon>
        <taxon>Poaceae</taxon>
        <taxon>PACMAD clade</taxon>
        <taxon>Panicoideae</taxon>
        <taxon>Panicodae</taxon>
        <taxon>Paniceae</taxon>
        <taxon>Cenchrinae</taxon>
        <taxon>Setaria</taxon>
    </lineage>
</organism>
<evidence type="ECO:0000256" key="6">
    <source>
        <dbReference type="ARBA" id="ARBA00023242"/>
    </source>
</evidence>
<dbReference type="GO" id="GO:0005634">
    <property type="term" value="C:nucleus"/>
    <property type="evidence" value="ECO:0007669"/>
    <property type="project" value="UniProtKB-SubCell"/>
</dbReference>
<feature type="region of interest" description="Disordered" evidence="7">
    <location>
        <begin position="40"/>
        <end position="62"/>
    </location>
</feature>
<evidence type="ECO:0000256" key="3">
    <source>
        <dbReference type="ARBA" id="ARBA00023015"/>
    </source>
</evidence>
<dbReference type="FunFam" id="4.10.280.10:FF:000022">
    <property type="entry name" value="Basic helix-loop-helix transcription factor"/>
    <property type="match status" value="1"/>
</dbReference>
<evidence type="ECO:0000313" key="9">
    <source>
        <dbReference type="EMBL" id="TKV91202.1"/>
    </source>
</evidence>
<proteinExistence type="inferred from homology"/>
<evidence type="ECO:0000256" key="1">
    <source>
        <dbReference type="ARBA" id="ARBA00004123"/>
    </source>
</evidence>
<dbReference type="GO" id="GO:0046983">
    <property type="term" value="F:protein dimerization activity"/>
    <property type="evidence" value="ECO:0007669"/>
    <property type="project" value="InterPro"/>
</dbReference>
<keyword evidence="6" id="KW-0539">Nucleus</keyword>
<evidence type="ECO:0000259" key="8">
    <source>
        <dbReference type="PROSITE" id="PS50888"/>
    </source>
</evidence>
<comment type="similarity">
    <text evidence="2">Belongs to the bHLH protein family.</text>
</comment>
<reference evidence="9" key="1">
    <citation type="submission" date="2019-03" db="EMBL/GenBank/DDBJ databases">
        <title>WGS assembly of Setaria viridis.</title>
        <authorList>
            <person name="Huang P."/>
            <person name="Jenkins J."/>
            <person name="Grimwood J."/>
            <person name="Barry K."/>
            <person name="Healey A."/>
            <person name="Mamidi S."/>
            <person name="Sreedasyam A."/>
            <person name="Shu S."/>
            <person name="Feldman M."/>
            <person name="Wu J."/>
            <person name="Yu Y."/>
            <person name="Chen C."/>
            <person name="Johnson J."/>
            <person name="Rokhsar D."/>
            <person name="Baxter I."/>
            <person name="Schmutz J."/>
            <person name="Brutnell T."/>
            <person name="Kellogg E."/>
        </authorList>
    </citation>
    <scope>NUCLEOTIDE SEQUENCE [LARGE SCALE GENOMIC DNA]</scope>
</reference>
<feature type="domain" description="BHLH" evidence="8">
    <location>
        <begin position="265"/>
        <end position="314"/>
    </location>
</feature>
<dbReference type="InterPro" id="IPR036638">
    <property type="entry name" value="HLH_DNA-bd_sf"/>
</dbReference>
<dbReference type="InterPro" id="IPR011598">
    <property type="entry name" value="bHLH_dom"/>
</dbReference>
<evidence type="ECO:0000313" key="10">
    <source>
        <dbReference type="Proteomes" id="UP000298652"/>
    </source>
</evidence>
<dbReference type="SUPFAM" id="SSF47459">
    <property type="entry name" value="HLH, helix-loop-helix DNA-binding domain"/>
    <property type="match status" value="1"/>
</dbReference>
<dbReference type="AlphaFoldDB" id="A0A4U6SVD7"/>
<protein>
    <recommendedName>
        <fullName evidence="8">BHLH domain-containing protein</fullName>
    </recommendedName>
</protein>
<dbReference type="Pfam" id="PF00010">
    <property type="entry name" value="HLH"/>
    <property type="match status" value="1"/>
</dbReference>
<dbReference type="PROSITE" id="PS50888">
    <property type="entry name" value="BHLH"/>
    <property type="match status" value="1"/>
</dbReference>
<feature type="region of interest" description="Disordered" evidence="7">
    <location>
        <begin position="154"/>
        <end position="275"/>
    </location>
</feature>
<dbReference type="InterPro" id="IPR045843">
    <property type="entry name" value="IND-like"/>
</dbReference>
<dbReference type="EMBL" id="CM016560">
    <property type="protein sequence ID" value="TKV91202.1"/>
    <property type="molecule type" value="Genomic_DNA"/>
</dbReference>
<keyword evidence="5" id="KW-0804">Transcription</keyword>
<dbReference type="Proteomes" id="UP000298652">
    <property type="component" value="Chromosome 9"/>
</dbReference>
<keyword evidence="10" id="KW-1185">Reference proteome</keyword>
<keyword evidence="4" id="KW-0238">DNA-binding</keyword>